<name>F3Z2I0_DESAF</name>
<protein>
    <submittedName>
        <fullName evidence="7">Permease YjgP/YjgQ family protein</fullName>
    </submittedName>
</protein>
<dbReference type="HOGENOM" id="CLU_028799_3_2_7"/>
<dbReference type="GO" id="GO:0015920">
    <property type="term" value="P:lipopolysaccharide transport"/>
    <property type="evidence" value="ECO:0007669"/>
    <property type="project" value="TreeGrafter"/>
</dbReference>
<dbReference type="GO" id="GO:0043190">
    <property type="term" value="C:ATP-binding cassette (ABC) transporter complex"/>
    <property type="evidence" value="ECO:0007669"/>
    <property type="project" value="TreeGrafter"/>
</dbReference>
<dbReference type="PANTHER" id="PTHR33529">
    <property type="entry name" value="SLR0882 PROTEIN-RELATED"/>
    <property type="match status" value="1"/>
</dbReference>
<evidence type="ECO:0000256" key="4">
    <source>
        <dbReference type="ARBA" id="ARBA00022989"/>
    </source>
</evidence>
<dbReference type="KEGG" id="daf:Desaf_3012"/>
<feature type="transmembrane region" description="Helical" evidence="6">
    <location>
        <begin position="87"/>
        <end position="109"/>
    </location>
</feature>
<gene>
    <name evidence="7" type="ORF">Desaf_3012</name>
</gene>
<dbReference type="RefSeq" id="WP_014260962.1">
    <property type="nucleotide sequence ID" value="NC_016629.1"/>
</dbReference>
<feature type="transmembrane region" description="Helical" evidence="6">
    <location>
        <begin position="300"/>
        <end position="320"/>
    </location>
</feature>
<evidence type="ECO:0000256" key="2">
    <source>
        <dbReference type="ARBA" id="ARBA00022475"/>
    </source>
</evidence>
<keyword evidence="4 6" id="KW-1133">Transmembrane helix</keyword>
<reference evidence="7 8" key="1">
    <citation type="journal article" date="2011" name="J. Bacteriol.">
        <title>Genome sequence of the mercury-methylating and pleomorphic Desulfovibrio africanus Strain Walvis Bay.</title>
        <authorList>
            <person name="Brown S.D."/>
            <person name="Wall J.D."/>
            <person name="Kucken A.M."/>
            <person name="Gilmour C.C."/>
            <person name="Podar M."/>
            <person name="Brandt C.C."/>
            <person name="Teshima H."/>
            <person name="Detter J.C."/>
            <person name="Han C.S."/>
            <person name="Land M.L."/>
            <person name="Lucas S."/>
            <person name="Han J."/>
            <person name="Pennacchio L."/>
            <person name="Nolan M."/>
            <person name="Pitluck S."/>
            <person name="Woyke T."/>
            <person name="Goodwin L."/>
            <person name="Palumbo A.V."/>
            <person name="Elias D.A."/>
        </authorList>
    </citation>
    <scope>NUCLEOTIDE SEQUENCE [LARGE SCALE GENOMIC DNA]</scope>
    <source>
        <strain evidence="7 8">Walvis Bay</strain>
    </source>
</reference>
<feature type="transmembrane region" description="Helical" evidence="6">
    <location>
        <begin position="12"/>
        <end position="30"/>
    </location>
</feature>
<dbReference type="AlphaFoldDB" id="F3Z2I0"/>
<dbReference type="Pfam" id="PF03739">
    <property type="entry name" value="LptF_LptG"/>
    <property type="match status" value="1"/>
</dbReference>
<evidence type="ECO:0000256" key="3">
    <source>
        <dbReference type="ARBA" id="ARBA00022692"/>
    </source>
</evidence>
<dbReference type="eggNOG" id="COG0795">
    <property type="taxonomic scope" value="Bacteria"/>
</dbReference>
<dbReference type="Proteomes" id="UP000007844">
    <property type="component" value="Chromosome"/>
</dbReference>
<evidence type="ECO:0000256" key="5">
    <source>
        <dbReference type="ARBA" id="ARBA00023136"/>
    </source>
</evidence>
<evidence type="ECO:0000256" key="1">
    <source>
        <dbReference type="ARBA" id="ARBA00004651"/>
    </source>
</evidence>
<proteinExistence type="predicted"/>
<comment type="subcellular location">
    <subcellularLocation>
        <location evidence="1">Cell membrane</location>
        <topology evidence="1">Multi-pass membrane protein</topology>
    </subcellularLocation>
</comment>
<feature type="transmembrane region" description="Helical" evidence="6">
    <location>
        <begin position="332"/>
        <end position="352"/>
    </location>
</feature>
<keyword evidence="5 6" id="KW-0472">Membrane</keyword>
<dbReference type="EMBL" id="CP003221">
    <property type="protein sequence ID" value="EGJ51313.1"/>
    <property type="molecule type" value="Genomic_DNA"/>
</dbReference>
<feature type="transmembrane region" description="Helical" evidence="6">
    <location>
        <begin position="276"/>
        <end position="293"/>
    </location>
</feature>
<evidence type="ECO:0000313" key="8">
    <source>
        <dbReference type="Proteomes" id="UP000007844"/>
    </source>
</evidence>
<keyword evidence="2" id="KW-1003">Cell membrane</keyword>
<accession>F3Z2I0</accession>
<feature type="transmembrane region" description="Helical" evidence="6">
    <location>
        <begin position="50"/>
        <end position="75"/>
    </location>
</feature>
<sequence length="360" mass="40508">MSVLSRYLLRQNLYLMSICLCLGIAVYLLSDLFERLDDFLEAGRGLKIMLVYFLVKIPLIISQILPAVFLVAMLVQLSAMRSNRELLALRAGGISYKAIISFFLVYSLFWSGGQLFISQYLGVKGLEYSKRIWAEDVRGKEYVTKTIHKLWLREDNDILHIDTVQPASGKGRNLSIYTLAQDRRSVVQFINAKTFEAKEGNWVLNDVIIIDPIRFTSEYKPTLKLSLGEAFKSFTLAESRNNPAQLPLWELGRAIHQLEVTGSNVEGLRTIWHGKLSYAFSITIMALLALAIITFEHNVYLNLTAGLVATFLFYGFFVLGSSAGEMGFLPPIAGAWLGNAVFILGATTRLFWRSIAKSTH</sequence>
<dbReference type="STRING" id="690850.Desaf_3012"/>
<dbReference type="InterPro" id="IPR005495">
    <property type="entry name" value="LptG/LptF_permease"/>
</dbReference>
<evidence type="ECO:0000256" key="6">
    <source>
        <dbReference type="SAM" id="Phobius"/>
    </source>
</evidence>
<organism evidence="7 8">
    <name type="scientific">Desulfocurvibacter africanus subsp. africanus str. Walvis Bay</name>
    <dbReference type="NCBI Taxonomy" id="690850"/>
    <lineage>
        <taxon>Bacteria</taxon>
        <taxon>Pseudomonadati</taxon>
        <taxon>Thermodesulfobacteriota</taxon>
        <taxon>Desulfovibrionia</taxon>
        <taxon>Desulfovibrionales</taxon>
        <taxon>Desulfovibrionaceae</taxon>
        <taxon>Desulfocurvibacter</taxon>
    </lineage>
</organism>
<keyword evidence="3 6" id="KW-0812">Transmembrane</keyword>
<evidence type="ECO:0000313" key="7">
    <source>
        <dbReference type="EMBL" id="EGJ51313.1"/>
    </source>
</evidence>
<keyword evidence="8" id="KW-1185">Reference proteome</keyword>
<dbReference type="PANTHER" id="PTHR33529:SF6">
    <property type="entry name" value="YJGP_YJGQ FAMILY PERMEASE"/>
    <property type="match status" value="1"/>
</dbReference>